<keyword evidence="9" id="KW-1185">Reference proteome</keyword>
<evidence type="ECO:0000313" key="8">
    <source>
        <dbReference type="EMBL" id="SDR76083.1"/>
    </source>
</evidence>
<evidence type="ECO:0000313" key="9">
    <source>
        <dbReference type="Proteomes" id="UP000199649"/>
    </source>
</evidence>
<evidence type="ECO:0000256" key="5">
    <source>
        <dbReference type="SAM" id="Coils"/>
    </source>
</evidence>
<protein>
    <submittedName>
        <fullName evidence="8">RNA polymerase-binding transcription factor DksA</fullName>
    </submittedName>
</protein>
<evidence type="ECO:0000256" key="4">
    <source>
        <dbReference type="PROSITE-ProRule" id="PRU00510"/>
    </source>
</evidence>
<dbReference type="GO" id="GO:0008270">
    <property type="term" value="F:zinc ion binding"/>
    <property type="evidence" value="ECO:0007669"/>
    <property type="project" value="UniProtKB-KW"/>
</dbReference>
<reference evidence="9" key="1">
    <citation type="submission" date="2016-10" db="EMBL/GenBank/DDBJ databases">
        <authorList>
            <person name="Varghese N."/>
            <person name="Submissions S."/>
        </authorList>
    </citation>
    <scope>NUCLEOTIDE SEQUENCE [LARGE SCALE GENOMIC DNA]</scope>
    <source>
        <strain evidence="9">DSM 22965</strain>
    </source>
</reference>
<keyword evidence="1" id="KW-0479">Metal-binding</keyword>
<dbReference type="SUPFAM" id="SSF57716">
    <property type="entry name" value="Glucocorticoid receptor-like (DNA-binding domain)"/>
    <property type="match status" value="1"/>
</dbReference>
<dbReference type="PANTHER" id="PTHR33823:SF2">
    <property type="entry name" value="RNA POLYMERASE-BINDING TRANSCRIPTION FACTOR DKSA"/>
    <property type="match status" value="1"/>
</dbReference>
<accession>A0A1H1LNF2</accession>
<feature type="region of interest" description="Disordered" evidence="6">
    <location>
        <begin position="1"/>
        <end position="38"/>
    </location>
</feature>
<dbReference type="Gene3D" id="1.20.120.910">
    <property type="entry name" value="DksA, coiled-coil domain"/>
    <property type="match status" value="1"/>
</dbReference>
<dbReference type="PANTHER" id="PTHR33823">
    <property type="entry name" value="RNA POLYMERASE-BINDING TRANSCRIPTION FACTOR DKSA-RELATED"/>
    <property type="match status" value="1"/>
</dbReference>
<organism evidence="8 9">
    <name type="scientific">Agrococcus carbonis</name>
    <dbReference type="NCBI Taxonomy" id="684552"/>
    <lineage>
        <taxon>Bacteria</taxon>
        <taxon>Bacillati</taxon>
        <taxon>Actinomycetota</taxon>
        <taxon>Actinomycetes</taxon>
        <taxon>Micrococcales</taxon>
        <taxon>Microbacteriaceae</taxon>
        <taxon>Agrococcus</taxon>
    </lineage>
</organism>
<sequence length="144" mass="15348">MQCARGAVRPGYGGGMAAGTEATRDERAPMPDGRAARAASVEARRRAVRDALAEVDRELADLRGMREVLSDDDEHDPDGVSMSSEWSRLEGLRQARLAELAEVEAAAARIASGEDGICAVCGRPIAPERLEARPQATTCIDCAR</sequence>
<dbReference type="EMBL" id="LT629734">
    <property type="protein sequence ID" value="SDR76083.1"/>
    <property type="molecule type" value="Genomic_DNA"/>
</dbReference>
<keyword evidence="2" id="KW-0863">Zinc-finger</keyword>
<keyword evidence="3" id="KW-0862">Zinc</keyword>
<dbReference type="AlphaFoldDB" id="A0A1H1LNF2"/>
<proteinExistence type="predicted"/>
<evidence type="ECO:0000256" key="2">
    <source>
        <dbReference type="ARBA" id="ARBA00022771"/>
    </source>
</evidence>
<keyword evidence="5" id="KW-0175">Coiled coil</keyword>
<dbReference type="PROSITE" id="PS51128">
    <property type="entry name" value="ZF_DKSA_2"/>
    <property type="match status" value="1"/>
</dbReference>
<feature type="domain" description="Zinc finger DksA/TraR C4-type" evidence="7">
    <location>
        <begin position="116"/>
        <end position="144"/>
    </location>
</feature>
<gene>
    <name evidence="8" type="ORF">SAMN04489719_0686</name>
</gene>
<feature type="coiled-coil region" evidence="5">
    <location>
        <begin position="38"/>
        <end position="72"/>
    </location>
</feature>
<evidence type="ECO:0000256" key="1">
    <source>
        <dbReference type="ARBA" id="ARBA00022723"/>
    </source>
</evidence>
<name>A0A1H1LNF2_9MICO</name>
<dbReference type="STRING" id="684552.SAMN04489719_0686"/>
<dbReference type="Proteomes" id="UP000199649">
    <property type="component" value="Chromosome I"/>
</dbReference>
<feature type="zinc finger region" description="dksA C4-type" evidence="4">
    <location>
        <begin position="118"/>
        <end position="142"/>
    </location>
</feature>
<dbReference type="InterPro" id="IPR000962">
    <property type="entry name" value="Znf_DskA_TraR"/>
</dbReference>
<evidence type="ECO:0000256" key="6">
    <source>
        <dbReference type="SAM" id="MobiDB-lite"/>
    </source>
</evidence>
<evidence type="ECO:0000259" key="7">
    <source>
        <dbReference type="Pfam" id="PF01258"/>
    </source>
</evidence>
<evidence type="ECO:0000256" key="3">
    <source>
        <dbReference type="ARBA" id="ARBA00022833"/>
    </source>
</evidence>
<dbReference type="Pfam" id="PF01258">
    <property type="entry name" value="zf-dskA_traR"/>
    <property type="match status" value="1"/>
</dbReference>